<sequence length="228" mass="26856">MKTEVENKDEMHHVRSSDPQSFAKKLQTNDYLIVTLENCCCKGFEKQGRISRRRERWETVTEQEEGKTVTGWMVHTQVLVSNVRRYQLRVNHILYTYSQNGLRESFWNIVMYDSINTTNNTLKFEDYKRDKSRFSVFTGDWASNTDKLGQIKTTRFFTSISTRFGLLFQVSRVKCKCQIQNVYKYTFSGTSSSKNCSNHKMQKDPNFKELHKMILTLTTVIFISDLSQ</sequence>
<evidence type="ECO:0000313" key="3">
    <source>
        <dbReference type="Proteomes" id="UP000053105"/>
    </source>
</evidence>
<organism evidence="2 3">
    <name type="scientific">Melipona quadrifasciata</name>
    <dbReference type="NCBI Taxonomy" id="166423"/>
    <lineage>
        <taxon>Eukaryota</taxon>
        <taxon>Metazoa</taxon>
        <taxon>Ecdysozoa</taxon>
        <taxon>Arthropoda</taxon>
        <taxon>Hexapoda</taxon>
        <taxon>Insecta</taxon>
        <taxon>Pterygota</taxon>
        <taxon>Neoptera</taxon>
        <taxon>Endopterygota</taxon>
        <taxon>Hymenoptera</taxon>
        <taxon>Apocrita</taxon>
        <taxon>Aculeata</taxon>
        <taxon>Apoidea</taxon>
        <taxon>Anthophila</taxon>
        <taxon>Apidae</taxon>
        <taxon>Melipona</taxon>
    </lineage>
</organism>
<feature type="compositionally biased region" description="Basic and acidic residues" evidence="1">
    <location>
        <begin position="1"/>
        <end position="16"/>
    </location>
</feature>
<proteinExistence type="predicted"/>
<protein>
    <submittedName>
        <fullName evidence="2">Uncharacterized protein</fullName>
    </submittedName>
</protein>
<dbReference type="Proteomes" id="UP000053105">
    <property type="component" value="Unassembled WGS sequence"/>
</dbReference>
<gene>
    <name evidence="2" type="ORF">WN51_06323</name>
</gene>
<dbReference type="AlphaFoldDB" id="A0A0M8ZQP4"/>
<keyword evidence="3" id="KW-1185">Reference proteome</keyword>
<name>A0A0M8ZQP4_9HYME</name>
<accession>A0A0M8ZQP4</accession>
<evidence type="ECO:0000256" key="1">
    <source>
        <dbReference type="SAM" id="MobiDB-lite"/>
    </source>
</evidence>
<evidence type="ECO:0000313" key="2">
    <source>
        <dbReference type="EMBL" id="KOX69170.1"/>
    </source>
</evidence>
<feature type="region of interest" description="Disordered" evidence="1">
    <location>
        <begin position="1"/>
        <end position="20"/>
    </location>
</feature>
<dbReference type="EMBL" id="KQ435898">
    <property type="protein sequence ID" value="KOX69170.1"/>
    <property type="molecule type" value="Genomic_DNA"/>
</dbReference>
<reference evidence="2 3" key="1">
    <citation type="submission" date="2015-07" db="EMBL/GenBank/DDBJ databases">
        <title>The genome of Melipona quadrifasciata.</title>
        <authorList>
            <person name="Pan H."/>
            <person name="Kapheim K."/>
        </authorList>
    </citation>
    <scope>NUCLEOTIDE SEQUENCE [LARGE SCALE GENOMIC DNA]</scope>
    <source>
        <strain evidence="2">0111107301</strain>
        <tissue evidence="2">Whole body</tissue>
    </source>
</reference>